<dbReference type="Pfam" id="PF00567">
    <property type="entry name" value="TUDOR"/>
    <property type="match status" value="5"/>
</dbReference>
<dbReference type="PROSITE" id="PS50119">
    <property type="entry name" value="ZF_BBOX"/>
    <property type="match status" value="2"/>
</dbReference>
<dbReference type="SUPFAM" id="SSF57850">
    <property type="entry name" value="RING/U-box"/>
    <property type="match status" value="1"/>
</dbReference>
<dbReference type="SMART" id="SM00336">
    <property type="entry name" value="BBOX"/>
    <property type="match status" value="2"/>
</dbReference>
<dbReference type="SUPFAM" id="SSF63748">
    <property type="entry name" value="Tudor/PWWP/MBT"/>
    <property type="match status" value="5"/>
</dbReference>
<evidence type="ECO:0000256" key="2">
    <source>
        <dbReference type="ARBA" id="ARBA00022771"/>
    </source>
</evidence>
<dbReference type="CDD" id="cd20379">
    <property type="entry name" value="Tudor_dTUD-like"/>
    <property type="match status" value="1"/>
</dbReference>
<evidence type="ECO:0000259" key="6">
    <source>
        <dbReference type="PROSITE" id="PS50089"/>
    </source>
</evidence>
<dbReference type="SMART" id="SM00333">
    <property type="entry name" value="TUDOR"/>
    <property type="match status" value="5"/>
</dbReference>
<dbReference type="InterPro" id="IPR017907">
    <property type="entry name" value="Znf_RING_CS"/>
</dbReference>
<dbReference type="EMBL" id="HBUF01057753">
    <property type="protein sequence ID" value="CAG6624648.1"/>
    <property type="molecule type" value="Transcribed_RNA"/>
</dbReference>
<dbReference type="Pfam" id="PF22586">
    <property type="entry name" value="ANCHR-like_BBOX"/>
    <property type="match status" value="1"/>
</dbReference>
<feature type="domain" description="Tudor" evidence="8">
    <location>
        <begin position="558"/>
        <end position="622"/>
    </location>
</feature>
<organism evidence="9">
    <name type="scientific">Cacopsylla melanoneura</name>
    <dbReference type="NCBI Taxonomy" id="428564"/>
    <lineage>
        <taxon>Eukaryota</taxon>
        <taxon>Metazoa</taxon>
        <taxon>Ecdysozoa</taxon>
        <taxon>Arthropoda</taxon>
        <taxon>Hexapoda</taxon>
        <taxon>Insecta</taxon>
        <taxon>Pterygota</taxon>
        <taxon>Neoptera</taxon>
        <taxon>Paraneoptera</taxon>
        <taxon>Hemiptera</taxon>
        <taxon>Sternorrhyncha</taxon>
        <taxon>Psylloidea</taxon>
        <taxon>Psyllidae</taxon>
        <taxon>Psyllinae</taxon>
        <taxon>Cacopsylla</taxon>
    </lineage>
</organism>
<accession>A0A8D8MBQ7</accession>
<dbReference type="InterPro" id="IPR001841">
    <property type="entry name" value="Znf_RING"/>
</dbReference>
<dbReference type="PANTHER" id="PTHR16442:SF1">
    <property type="entry name" value="RING FINGER PROTEIN 17"/>
    <property type="match status" value="1"/>
</dbReference>
<dbReference type="PANTHER" id="PTHR16442">
    <property type="entry name" value="RING FINGER PROTEIN 17"/>
    <property type="match status" value="1"/>
</dbReference>
<dbReference type="PROSITE" id="PS50304">
    <property type="entry name" value="TUDOR"/>
    <property type="match status" value="3"/>
</dbReference>
<name>A0A8D8MBQ7_9HEMI</name>
<feature type="domain" description="Tudor" evidence="8">
    <location>
        <begin position="1144"/>
        <end position="1202"/>
    </location>
</feature>
<dbReference type="GO" id="GO:0008270">
    <property type="term" value="F:zinc ion binding"/>
    <property type="evidence" value="ECO:0007669"/>
    <property type="project" value="UniProtKB-KW"/>
</dbReference>
<evidence type="ECO:0000256" key="1">
    <source>
        <dbReference type="ARBA" id="ARBA00022723"/>
    </source>
</evidence>
<dbReference type="Gene3D" id="2.30.30.140">
    <property type="match status" value="5"/>
</dbReference>
<feature type="domain" description="B box-type" evidence="7">
    <location>
        <begin position="194"/>
        <end position="235"/>
    </location>
</feature>
<feature type="domain" description="RING-type" evidence="6">
    <location>
        <begin position="12"/>
        <end position="67"/>
    </location>
</feature>
<feature type="region of interest" description="Disordered" evidence="5">
    <location>
        <begin position="1560"/>
        <end position="1629"/>
    </location>
</feature>
<feature type="region of interest" description="Disordered" evidence="5">
    <location>
        <begin position="1059"/>
        <end position="1092"/>
    </location>
</feature>
<dbReference type="EMBL" id="HBUF01057750">
    <property type="protein sequence ID" value="CAG6624643.1"/>
    <property type="molecule type" value="Transcribed_RNA"/>
</dbReference>
<protein>
    <submittedName>
        <fullName evidence="9">Tudor domain-containing protein 15</fullName>
    </submittedName>
</protein>
<dbReference type="Gene3D" id="3.30.160.60">
    <property type="entry name" value="Classic Zinc Finger"/>
    <property type="match status" value="1"/>
</dbReference>
<evidence type="ECO:0000256" key="3">
    <source>
        <dbReference type="ARBA" id="ARBA00022833"/>
    </source>
</evidence>
<dbReference type="InterPro" id="IPR013083">
    <property type="entry name" value="Znf_RING/FYVE/PHD"/>
</dbReference>
<evidence type="ECO:0000256" key="5">
    <source>
        <dbReference type="SAM" id="MobiDB-lite"/>
    </source>
</evidence>
<feature type="compositionally biased region" description="Low complexity" evidence="5">
    <location>
        <begin position="714"/>
        <end position="734"/>
    </location>
</feature>
<feature type="domain" description="Tudor" evidence="8">
    <location>
        <begin position="1417"/>
        <end position="1477"/>
    </location>
</feature>
<dbReference type="CDD" id="cd19757">
    <property type="entry name" value="Bbox1"/>
    <property type="match status" value="1"/>
</dbReference>
<dbReference type="Pfam" id="PF00643">
    <property type="entry name" value="zf-B_box"/>
    <property type="match status" value="1"/>
</dbReference>
<keyword evidence="1" id="KW-0479">Metal-binding</keyword>
<feature type="domain" description="B box-type" evidence="7">
    <location>
        <begin position="126"/>
        <end position="173"/>
    </location>
</feature>
<feature type="compositionally biased region" description="Low complexity" evidence="5">
    <location>
        <begin position="447"/>
        <end position="459"/>
    </location>
</feature>
<dbReference type="Gene3D" id="2.40.50.90">
    <property type="match status" value="2"/>
</dbReference>
<dbReference type="CDD" id="cd19756">
    <property type="entry name" value="Bbox2"/>
    <property type="match status" value="1"/>
</dbReference>
<evidence type="ECO:0000256" key="4">
    <source>
        <dbReference type="PROSITE-ProRule" id="PRU00024"/>
    </source>
</evidence>
<dbReference type="InterPro" id="IPR002999">
    <property type="entry name" value="Tudor"/>
</dbReference>
<feature type="region of interest" description="Disordered" evidence="5">
    <location>
        <begin position="430"/>
        <end position="484"/>
    </location>
</feature>
<dbReference type="SUPFAM" id="SSF57845">
    <property type="entry name" value="B-box zinc-binding domain"/>
    <property type="match status" value="1"/>
</dbReference>
<dbReference type="Gene3D" id="3.30.40.10">
    <property type="entry name" value="Zinc/RING finger domain, C3HC4 (zinc finger)"/>
    <property type="match status" value="1"/>
</dbReference>
<dbReference type="InterPro" id="IPR000315">
    <property type="entry name" value="Znf_B-box"/>
</dbReference>
<proteinExistence type="predicted"/>
<reference evidence="9" key="1">
    <citation type="submission" date="2021-05" db="EMBL/GenBank/DDBJ databases">
        <authorList>
            <person name="Alioto T."/>
            <person name="Alioto T."/>
            <person name="Gomez Garrido J."/>
        </authorList>
    </citation>
    <scope>NUCLEOTIDE SEQUENCE</scope>
</reference>
<feature type="region of interest" description="Disordered" evidence="5">
    <location>
        <begin position="713"/>
        <end position="737"/>
    </location>
</feature>
<dbReference type="GO" id="GO:0005737">
    <property type="term" value="C:cytoplasm"/>
    <property type="evidence" value="ECO:0007669"/>
    <property type="project" value="UniProtKB-ARBA"/>
</dbReference>
<dbReference type="PROSITE" id="PS50089">
    <property type="entry name" value="ZF_RING_2"/>
    <property type="match status" value="1"/>
</dbReference>
<feature type="compositionally biased region" description="Polar residues" evidence="5">
    <location>
        <begin position="467"/>
        <end position="484"/>
    </location>
</feature>
<feature type="compositionally biased region" description="Low complexity" evidence="5">
    <location>
        <begin position="1066"/>
        <end position="1075"/>
    </location>
</feature>
<evidence type="ECO:0000259" key="8">
    <source>
        <dbReference type="PROSITE" id="PS50304"/>
    </source>
</evidence>
<evidence type="ECO:0000313" key="9">
    <source>
        <dbReference type="EMBL" id="CAG6624643.1"/>
    </source>
</evidence>
<dbReference type="InterPro" id="IPR035437">
    <property type="entry name" value="SNase_OB-fold_sf"/>
</dbReference>
<keyword evidence="2 4" id="KW-0863">Zinc-finger</keyword>
<keyword evidence="3" id="KW-0862">Zinc</keyword>
<feature type="compositionally biased region" description="Basic and acidic residues" evidence="5">
    <location>
        <begin position="1572"/>
        <end position="1587"/>
    </location>
</feature>
<feature type="region of interest" description="Disordered" evidence="5">
    <location>
        <begin position="1658"/>
        <end position="1681"/>
    </location>
</feature>
<sequence length="1933" mass="214530">MDYKITSIANKCGSCSKAFSFKEKAPGHYGHWRSHIPLILNCGHTVCEYCVETALRTEEKVSCPDCNEVSVCSQPVPNVIMENQIRTEFPINVYILGEITSSFNCKNTPNSVLSNNLLTQLPNNFKKIEYCNECSKELANVKCEQCGDLFCNPCFKSVHTRSKTLAKHVSILLSSTSAPSPLDTEFLLKQSLPVTESKCLTHPTQYLAMYCNECTLALCPSCFLSSHKEHPVLSIEEKNTSMVEELKVASQNAEPVLQRLKFNYQKLKSGTHSVHAPNACSLKELQHVEKTIRSTISFLHGHLQLREKQLLHSLALYSNGTKKVTSDMMNDIQANIRAVNTLVTNAQTVIANPNLYSLDVDKLLDRLKSVPDCTPCHIVTSQVDVTDTKPKVQIDLESLKAALNQIKLDIPQSRSPLSLVATKHLPKDFSIPPIAPPMRTSDPKLASSSRPPSSMSFKSDVTDRSETNSLAEARSTNTGSNSNVMLIKNFGSENSAPPARPPSAAKAIIPAMPQEVVVVHVETPGDFYVQRKTAEQELKRINYNIDPFYVEKMTPPSRVTTDELYLARYATDGQWYRARLTSVLPPNAGPDYPVTIHYVDWGNGDTQPLSRLRPCPSKLKSIPALAVHCTMYDCVPVNQKRAWSTESINYFVSLVHKEDDEGSVSMQVYSIDPKSNQYCIDLHVLGEYGVVSVRAALFGLNYARTYMNNRDRLSSVSSQDSKMSSSGPSSTAKSKLPETATVIPEPGLVKYTPTDVWVTHVESPDYFCVQKTCNLSEITRLSEKLQTHYGNNLAHDSALTTPDIVIGRIVACKLKTKWYRGFITEKIVEETESPLDSNILLEEVKQVRIYCIDYGYKALLPVSHILKLHPKFFTIAAQALKCSLFGIVPQKPAAASGEGENGEEGGAQSGIEVGTKLGEPIKKSSSGSKEARWPPNIVSILSEMLGVSEPGTGVERGFVLRASNQDLRSKMTSVILYKIDTQDNNKEECINKKLVDMGVAKANSPKISSARPKNVEKTGVQPVAGAGGGQKKVFALNSYQEKVKKQKFVKKPNFPAKAVFGKKPQETSSSSGSEVSDLESDPENEPSPVVDELRSSYKQVSVSYVADPYRVYVTLSSRQKKLQNLSDAIQTHYNTLAPQNTNSDWKLSDRCVAYCSSKSMYGRAVIKQINTTEATVFFIDIGTQEPVQLSSLHPIESQFTEEWDGVVQCCLSGVKVADGNEEGIWPDYVIGKLREVIEDNQGCLYIFKSGPLKDQVLPIHLWIKKLKVAGPFDPSVTTWVCVNKLLISEACAIATEEDEFTGKHFESPFTSDTLGNTDAAELISCQLKLRKSLPPCGNQDMVGPDIVYPVAIHSAEVKDWLPSEPLSSLELRVKPTYVDYHCRIYFVDPAKATIHSEIGTVLTAKYKHSSVRDSDLYWSEGQVCTVRYHLDQCWYRGKIVKLEDEEKKYGVFFVDYGNTESCTPTELRKEACYHDIPTLAMCCVFDELTPVPVPADEQPAKSEWPVSTLDLIHKLVVDNFIDVVLLPPVKPGDPYRVKEMKLAKNGENIVELLLNSKLVTPRGKNKKHKKKVEASARDHPMAEKSGELHAAPISSKTENPPATSSKTEEAEAAKPVHASTSPRCVGEKETQCVPPVPAKRKMKEEVVDDMASIVARLDLEQDEHESNTGEESTPAEDMDPEQAINIDIKALKLSWFEATELETLCREALDYSFPSLPINSSEGKILKAKVEFVATLRPYISISVVLLEPPNEEVRTIMAEFTSLQSRLQAEAKDQPLLRVPGPGMKCVASIVDDEDEPSKVTWYRACVLKLPEPKPNIVPLLCVDTGITEEVHVDSVRAIKEEWTRVPAQALTCILHGVDMEFVSDESSVMAEFIRILANRDDDMVYVKIVKCSFNGESLLVEIYEDPEHTVLLYQPLVDSGSFVLEDGDDEE</sequence>
<dbReference type="EMBL" id="HBUF01057754">
    <property type="protein sequence ID" value="CAG6624649.1"/>
    <property type="molecule type" value="Transcribed_RNA"/>
</dbReference>
<dbReference type="PROSITE" id="PS00518">
    <property type="entry name" value="ZF_RING_1"/>
    <property type="match status" value="1"/>
</dbReference>
<feature type="region of interest" description="Disordered" evidence="5">
    <location>
        <begin position="1005"/>
        <end position="1024"/>
    </location>
</feature>
<evidence type="ECO:0000259" key="7">
    <source>
        <dbReference type="PROSITE" id="PS50119"/>
    </source>
</evidence>